<keyword evidence="1" id="KW-0732">Signal</keyword>
<sequence length="188" mass="21683">MKKWHNLFFLLMASVAISACSSMRITSDYDREANFSQYSTFSFMLKDPSAKINVGLNELNQRRVMSNVGAEMAARGYEEVQKNPDLLINFYLKTQNKQDVMYDPYWGGWYGMWGPYRQPYSVTEYTEGNMVIDIVDAKKKQLIWQGVATGAMDSDVKDPDKQVAKIIQEIFTRYPHKAHEAFGYKPKG</sequence>
<accession>A0ABN6L5T8</accession>
<dbReference type="Pfam" id="PF13590">
    <property type="entry name" value="DUF4136"/>
    <property type="match status" value="1"/>
</dbReference>
<dbReference type="Proteomes" id="UP001354989">
    <property type="component" value="Chromosome"/>
</dbReference>
<dbReference type="EMBL" id="AP025292">
    <property type="protein sequence ID" value="BDC98530.1"/>
    <property type="molecule type" value="Genomic_DNA"/>
</dbReference>
<reference evidence="3 4" key="1">
    <citation type="submission" date="2021-12" db="EMBL/GenBank/DDBJ databases">
        <title>Genome sequencing of bacteria with rrn-lacking chromosome and rrn-plasmid.</title>
        <authorList>
            <person name="Anda M."/>
            <person name="Iwasaki W."/>
        </authorList>
    </citation>
    <scope>NUCLEOTIDE SEQUENCE [LARGE SCALE GENOMIC DNA]</scope>
    <source>
        <strain evidence="3 4">NBRC 101262</strain>
    </source>
</reference>
<evidence type="ECO:0000259" key="2">
    <source>
        <dbReference type="Pfam" id="PF13590"/>
    </source>
</evidence>
<dbReference type="Gene3D" id="3.30.160.670">
    <property type="match status" value="1"/>
</dbReference>
<dbReference type="InterPro" id="IPR025411">
    <property type="entry name" value="DUF4136"/>
</dbReference>
<name>A0ABN6L5T8_9BACT</name>
<protein>
    <submittedName>
        <fullName evidence="3">Lipoprotein</fullName>
    </submittedName>
</protein>
<evidence type="ECO:0000313" key="4">
    <source>
        <dbReference type="Proteomes" id="UP001354989"/>
    </source>
</evidence>
<feature type="chain" id="PRO_5045359851" evidence="1">
    <location>
        <begin position="19"/>
        <end position="188"/>
    </location>
</feature>
<feature type="domain" description="DUF4136" evidence="2">
    <location>
        <begin position="26"/>
        <end position="175"/>
    </location>
</feature>
<proteinExistence type="predicted"/>
<dbReference type="PROSITE" id="PS51257">
    <property type="entry name" value="PROKAR_LIPOPROTEIN"/>
    <property type="match status" value="1"/>
</dbReference>
<evidence type="ECO:0000313" key="3">
    <source>
        <dbReference type="EMBL" id="BDC98530.1"/>
    </source>
</evidence>
<evidence type="ECO:0000256" key="1">
    <source>
        <dbReference type="SAM" id="SignalP"/>
    </source>
</evidence>
<dbReference type="RefSeq" id="WP_332922728.1">
    <property type="nucleotide sequence ID" value="NZ_AP025292.1"/>
</dbReference>
<keyword evidence="4" id="KW-1185">Reference proteome</keyword>
<organism evidence="3 4">
    <name type="scientific">Persicobacter psychrovividus</name>
    <dbReference type="NCBI Taxonomy" id="387638"/>
    <lineage>
        <taxon>Bacteria</taxon>
        <taxon>Pseudomonadati</taxon>
        <taxon>Bacteroidota</taxon>
        <taxon>Cytophagia</taxon>
        <taxon>Cytophagales</taxon>
        <taxon>Persicobacteraceae</taxon>
        <taxon>Persicobacter</taxon>
    </lineage>
</organism>
<keyword evidence="3" id="KW-0449">Lipoprotein</keyword>
<gene>
    <name evidence="3" type="ORF">PEPS_08110</name>
</gene>
<feature type="signal peptide" evidence="1">
    <location>
        <begin position="1"/>
        <end position="18"/>
    </location>
</feature>